<feature type="non-terminal residue" evidence="6">
    <location>
        <position position="1"/>
    </location>
</feature>
<dbReference type="GO" id="GO:0061665">
    <property type="term" value="F:SUMO ligase activity"/>
    <property type="evidence" value="ECO:0007669"/>
    <property type="project" value="TreeGrafter"/>
</dbReference>
<reference evidence="6 7" key="1">
    <citation type="journal article" date="2018" name="Gigascience">
        <title>Genomes of trombidid mites reveal novel predicted allergens and laterally-transferred genes associated with secondary metabolism.</title>
        <authorList>
            <person name="Dong X."/>
            <person name="Chaisiri K."/>
            <person name="Xia D."/>
            <person name="Armstrong S.D."/>
            <person name="Fang Y."/>
            <person name="Donnelly M.J."/>
            <person name="Kadowaki T."/>
            <person name="McGarry J.W."/>
            <person name="Darby A.C."/>
            <person name="Makepeace B.L."/>
        </authorList>
    </citation>
    <scope>NUCLEOTIDE SEQUENCE [LARGE SCALE GENOMIC DNA]</scope>
    <source>
        <strain evidence="6">UoL-UT</strain>
    </source>
</reference>
<dbReference type="InterPro" id="IPR004181">
    <property type="entry name" value="Znf_MIZ"/>
</dbReference>
<dbReference type="Proteomes" id="UP000288716">
    <property type="component" value="Unassembled WGS sequence"/>
</dbReference>
<dbReference type="VEuPathDB" id="VectorBase:LDEU013295"/>
<proteinExistence type="predicted"/>
<keyword evidence="2 4" id="KW-0863">Zinc-finger</keyword>
<keyword evidence="1" id="KW-0479">Metal-binding</keyword>
<dbReference type="GO" id="GO:0008270">
    <property type="term" value="F:zinc ion binding"/>
    <property type="evidence" value="ECO:0007669"/>
    <property type="project" value="UniProtKB-KW"/>
</dbReference>
<dbReference type="InterPro" id="IPR013083">
    <property type="entry name" value="Znf_RING/FYVE/PHD"/>
</dbReference>
<evidence type="ECO:0000256" key="4">
    <source>
        <dbReference type="PROSITE-ProRule" id="PRU00452"/>
    </source>
</evidence>
<dbReference type="PROSITE" id="PS51044">
    <property type="entry name" value="ZF_SP_RING"/>
    <property type="match status" value="1"/>
</dbReference>
<evidence type="ECO:0000259" key="5">
    <source>
        <dbReference type="PROSITE" id="PS51044"/>
    </source>
</evidence>
<dbReference type="GO" id="GO:0000785">
    <property type="term" value="C:chromatin"/>
    <property type="evidence" value="ECO:0007669"/>
    <property type="project" value="TreeGrafter"/>
</dbReference>
<dbReference type="Pfam" id="PF02891">
    <property type="entry name" value="zf-MIZ"/>
    <property type="match status" value="1"/>
</dbReference>
<dbReference type="PANTHER" id="PTHR10782:SF4">
    <property type="entry name" value="TONALLI, ISOFORM E"/>
    <property type="match status" value="1"/>
</dbReference>
<sequence>IEIAAVGLECKHAACFDLRTFLQVNLETFNWICPICHKIFKPGMLALDMKMNSILANTSVDCSKVKFDATGNWKEAHDSNHDLIELDK</sequence>
<keyword evidence="3" id="KW-0862">Zinc</keyword>
<feature type="non-terminal residue" evidence="6">
    <location>
        <position position="88"/>
    </location>
</feature>
<protein>
    <submittedName>
        <fullName evidence="6">Zinc finger MIZ domain-containing protein 1-like protein</fullName>
    </submittedName>
</protein>
<accession>A0A443RU77</accession>
<dbReference type="OrthoDB" id="6516358at2759"/>
<evidence type="ECO:0000256" key="1">
    <source>
        <dbReference type="ARBA" id="ARBA00022723"/>
    </source>
</evidence>
<evidence type="ECO:0000313" key="7">
    <source>
        <dbReference type="Proteomes" id="UP000288716"/>
    </source>
</evidence>
<evidence type="ECO:0000256" key="2">
    <source>
        <dbReference type="ARBA" id="ARBA00022771"/>
    </source>
</evidence>
<evidence type="ECO:0000313" key="6">
    <source>
        <dbReference type="EMBL" id="RWS18745.1"/>
    </source>
</evidence>
<dbReference type="EMBL" id="NCKV01035031">
    <property type="protein sequence ID" value="RWS18745.1"/>
    <property type="molecule type" value="Genomic_DNA"/>
</dbReference>
<evidence type="ECO:0000256" key="3">
    <source>
        <dbReference type="ARBA" id="ARBA00022833"/>
    </source>
</evidence>
<gene>
    <name evidence="6" type="ORF">B4U80_06796</name>
</gene>
<dbReference type="STRING" id="299467.A0A443RU77"/>
<dbReference type="GO" id="GO:0016925">
    <property type="term" value="P:protein sumoylation"/>
    <property type="evidence" value="ECO:0007669"/>
    <property type="project" value="TreeGrafter"/>
</dbReference>
<dbReference type="PANTHER" id="PTHR10782">
    <property type="entry name" value="ZINC FINGER MIZ DOMAIN-CONTAINING PROTEIN"/>
    <property type="match status" value="1"/>
</dbReference>
<organism evidence="6 7">
    <name type="scientific">Leptotrombidium deliense</name>
    <dbReference type="NCBI Taxonomy" id="299467"/>
    <lineage>
        <taxon>Eukaryota</taxon>
        <taxon>Metazoa</taxon>
        <taxon>Ecdysozoa</taxon>
        <taxon>Arthropoda</taxon>
        <taxon>Chelicerata</taxon>
        <taxon>Arachnida</taxon>
        <taxon>Acari</taxon>
        <taxon>Acariformes</taxon>
        <taxon>Trombidiformes</taxon>
        <taxon>Prostigmata</taxon>
        <taxon>Anystina</taxon>
        <taxon>Parasitengona</taxon>
        <taxon>Trombiculoidea</taxon>
        <taxon>Trombiculidae</taxon>
        <taxon>Leptotrombidium</taxon>
    </lineage>
</organism>
<dbReference type="AlphaFoldDB" id="A0A443RU77"/>
<keyword evidence="7" id="KW-1185">Reference proteome</keyword>
<name>A0A443RU77_9ACAR</name>
<feature type="domain" description="SP-RING-type" evidence="5">
    <location>
        <begin position="1"/>
        <end position="64"/>
    </location>
</feature>
<comment type="caution">
    <text evidence="6">The sequence shown here is derived from an EMBL/GenBank/DDBJ whole genome shotgun (WGS) entry which is preliminary data.</text>
</comment>
<dbReference type="Gene3D" id="3.30.40.10">
    <property type="entry name" value="Zinc/RING finger domain, C3HC4 (zinc finger)"/>
    <property type="match status" value="1"/>
</dbReference>